<keyword evidence="3" id="KW-1003">Cell membrane</keyword>
<gene>
    <name evidence="9" type="primary">eccD</name>
    <name evidence="9" type="ORF">ABFW12_18550</name>
</gene>
<comment type="similarity">
    <text evidence="2">Belongs to the EccD/Snm4 family.</text>
</comment>
<evidence type="ECO:0000256" key="5">
    <source>
        <dbReference type="ARBA" id="ARBA00022989"/>
    </source>
</evidence>
<dbReference type="EMBL" id="JBDLOU010000040">
    <property type="protein sequence ID" value="MEX3740224.1"/>
    <property type="molecule type" value="Genomic_DNA"/>
</dbReference>
<evidence type="ECO:0000256" key="3">
    <source>
        <dbReference type="ARBA" id="ARBA00022475"/>
    </source>
</evidence>
<dbReference type="RefSeq" id="WP_368573457.1">
    <property type="nucleotide sequence ID" value="NZ_JBDLOU010000040.1"/>
</dbReference>
<name>A0ABV3VFP1_9MYCO</name>
<feature type="transmembrane region" description="Helical" evidence="7">
    <location>
        <begin position="155"/>
        <end position="174"/>
    </location>
</feature>
<comment type="subcellular location">
    <subcellularLocation>
        <location evidence="1">Cell membrane</location>
        <topology evidence="1">Multi-pass membrane protein</topology>
    </subcellularLocation>
</comment>
<keyword evidence="6 7" id="KW-0472">Membrane</keyword>
<dbReference type="InterPro" id="IPR024962">
    <property type="entry name" value="YukD-like"/>
</dbReference>
<dbReference type="InterPro" id="IPR044049">
    <property type="entry name" value="EccD_transm"/>
</dbReference>
<organism evidence="9 10">
    <name type="scientific">Mycolicibacterium porcinum</name>
    <dbReference type="NCBI Taxonomy" id="39693"/>
    <lineage>
        <taxon>Bacteria</taxon>
        <taxon>Bacillati</taxon>
        <taxon>Actinomycetota</taxon>
        <taxon>Actinomycetes</taxon>
        <taxon>Mycobacteriales</taxon>
        <taxon>Mycobacteriaceae</taxon>
        <taxon>Mycolicibacterium</taxon>
    </lineage>
</organism>
<sequence>MDSLICEVALAIGENTQVDLQLPANSKLTKVLPETKTFLAEYLDQTGAEDELPDDSRGWRLRTPLGTLLDSSKSLRELGIVNGQRLELIAEPEGEEFNPRIESVSTLVSRVTAKLFPEVATPAALITVLMVYCAAMLALAMLFIVVLAFESRTAMTVGAALAGVAGMGVVAIANARMWHRRDLADVCVFGLLVFAPVSLSLTLPASFGSWGAPHLLITAVATGCVAALAGVRSGRYVVAFTAIVVVSLFVAVSQVASWSHMVPTPTITCALVLGVLVLVGRVETIAQRLSKLPVSVFPSGSGNFIGRKTGGIGSEDIEPTHQPPDPVMLLQRTVYANHYVTGILAGCAAVATALTALVAATHAQQWQWLLFAAGLPVVFAYRAWHFAGLRNVVAVLAGAFLPAMAGAAVLSYHHGLWWGVAISIGVTVMALLAPMAIPTENNEKTPLVRFARMGSEYVVLGAMYLAPLNLLSVMNKVYNRDFS</sequence>
<keyword evidence="4 7" id="KW-0812">Transmembrane</keyword>
<dbReference type="NCBIfam" id="TIGR03920">
    <property type="entry name" value="T7SS_EccD"/>
    <property type="match status" value="1"/>
</dbReference>
<feature type="transmembrane region" description="Helical" evidence="7">
    <location>
        <begin position="391"/>
        <end position="410"/>
    </location>
</feature>
<feature type="transmembrane region" description="Helical" evidence="7">
    <location>
        <begin position="366"/>
        <end position="384"/>
    </location>
</feature>
<feature type="transmembrane region" description="Helical" evidence="7">
    <location>
        <begin position="123"/>
        <end position="149"/>
    </location>
</feature>
<keyword evidence="10" id="KW-1185">Reference proteome</keyword>
<dbReference type="Proteomes" id="UP001558474">
    <property type="component" value="Unassembled WGS sequence"/>
</dbReference>
<feature type="transmembrane region" description="Helical" evidence="7">
    <location>
        <begin position="457"/>
        <end position="478"/>
    </location>
</feature>
<dbReference type="Gene3D" id="3.10.20.90">
    <property type="entry name" value="Phosphatidylinositol 3-kinase Catalytic Subunit, Chain A, domain 1"/>
    <property type="match status" value="1"/>
</dbReference>
<evidence type="ECO:0000256" key="2">
    <source>
        <dbReference type="ARBA" id="ARBA00006162"/>
    </source>
</evidence>
<evidence type="ECO:0000256" key="6">
    <source>
        <dbReference type="ARBA" id="ARBA00023136"/>
    </source>
</evidence>
<evidence type="ECO:0000256" key="7">
    <source>
        <dbReference type="SAM" id="Phobius"/>
    </source>
</evidence>
<dbReference type="Pfam" id="PF08817">
    <property type="entry name" value="YukD"/>
    <property type="match status" value="1"/>
</dbReference>
<dbReference type="Pfam" id="PF19053">
    <property type="entry name" value="EccD"/>
    <property type="match status" value="1"/>
</dbReference>
<evidence type="ECO:0000313" key="10">
    <source>
        <dbReference type="Proteomes" id="UP001558474"/>
    </source>
</evidence>
<protein>
    <submittedName>
        <fullName evidence="9">Type VII secretion integral membrane protein EccD</fullName>
    </submittedName>
</protein>
<feature type="domain" description="EccD-like transmembrane" evidence="8">
    <location>
        <begin position="132"/>
        <end position="447"/>
    </location>
</feature>
<feature type="transmembrane region" description="Helical" evidence="7">
    <location>
        <begin position="416"/>
        <end position="437"/>
    </location>
</feature>
<feature type="transmembrane region" description="Helical" evidence="7">
    <location>
        <begin position="262"/>
        <end position="282"/>
    </location>
</feature>
<feature type="transmembrane region" description="Helical" evidence="7">
    <location>
        <begin position="339"/>
        <end position="360"/>
    </location>
</feature>
<feature type="transmembrane region" description="Helical" evidence="7">
    <location>
        <begin position="186"/>
        <end position="205"/>
    </location>
</feature>
<accession>A0ABV3VFP1</accession>
<evidence type="ECO:0000259" key="8">
    <source>
        <dbReference type="Pfam" id="PF19053"/>
    </source>
</evidence>
<feature type="transmembrane region" description="Helical" evidence="7">
    <location>
        <begin position="211"/>
        <end position="229"/>
    </location>
</feature>
<comment type="caution">
    <text evidence="9">The sequence shown here is derived from an EMBL/GenBank/DDBJ whole genome shotgun (WGS) entry which is preliminary data.</text>
</comment>
<evidence type="ECO:0000313" key="9">
    <source>
        <dbReference type="EMBL" id="MEX3740224.1"/>
    </source>
</evidence>
<proteinExistence type="inferred from homology"/>
<evidence type="ECO:0000256" key="1">
    <source>
        <dbReference type="ARBA" id="ARBA00004651"/>
    </source>
</evidence>
<reference evidence="9 10" key="1">
    <citation type="submission" date="2024-04" db="EMBL/GenBank/DDBJ databases">
        <title>Genomic Markers of Mycobacteria.</title>
        <authorList>
            <person name="Soliman M.S."/>
            <person name="Elkholy A."/>
            <person name="Soliman N.S."/>
            <person name="Abbas A."/>
            <person name="Khayrat S."/>
            <person name="Shawky S."/>
        </authorList>
    </citation>
    <scope>NUCLEOTIDE SEQUENCE [LARGE SCALE GENOMIC DNA]</scope>
    <source>
        <strain evidence="9 10">Egy-CU-AM5</strain>
    </source>
</reference>
<keyword evidence="5 7" id="KW-1133">Transmembrane helix</keyword>
<evidence type="ECO:0000256" key="4">
    <source>
        <dbReference type="ARBA" id="ARBA00022692"/>
    </source>
</evidence>
<feature type="transmembrane region" description="Helical" evidence="7">
    <location>
        <begin position="236"/>
        <end position="256"/>
    </location>
</feature>
<dbReference type="InterPro" id="IPR006707">
    <property type="entry name" value="T7SS_EccD"/>
</dbReference>